<feature type="domain" description="Histidine kinase" evidence="6">
    <location>
        <begin position="215"/>
        <end position="431"/>
    </location>
</feature>
<evidence type="ECO:0000313" key="9">
    <source>
        <dbReference type="Proteomes" id="UP001355056"/>
    </source>
</evidence>
<evidence type="ECO:0000256" key="2">
    <source>
        <dbReference type="ARBA" id="ARBA00012438"/>
    </source>
</evidence>
<dbReference type="Pfam" id="PF00512">
    <property type="entry name" value="HisKA"/>
    <property type="match status" value="1"/>
</dbReference>
<dbReference type="Gene3D" id="3.30.565.10">
    <property type="entry name" value="Histidine kinase-like ATPase, C-terminal domain"/>
    <property type="match status" value="1"/>
</dbReference>
<organism evidence="8 9">
    <name type="scientific">Novilysobacter erysipheiresistens</name>
    <dbReference type="NCBI Taxonomy" id="1749332"/>
    <lineage>
        <taxon>Bacteria</taxon>
        <taxon>Pseudomonadati</taxon>
        <taxon>Pseudomonadota</taxon>
        <taxon>Gammaproteobacteria</taxon>
        <taxon>Lysobacterales</taxon>
        <taxon>Lysobacteraceae</taxon>
        <taxon>Novilysobacter</taxon>
    </lineage>
</organism>
<dbReference type="Gene3D" id="1.10.287.130">
    <property type="match status" value="1"/>
</dbReference>
<dbReference type="InterPro" id="IPR036097">
    <property type="entry name" value="HisK_dim/P_sf"/>
</dbReference>
<dbReference type="SMART" id="SM00387">
    <property type="entry name" value="HATPase_c"/>
    <property type="match status" value="1"/>
</dbReference>
<dbReference type="Proteomes" id="UP001355056">
    <property type="component" value="Unassembled WGS sequence"/>
</dbReference>
<dbReference type="SUPFAM" id="SSF52172">
    <property type="entry name" value="CheY-like"/>
    <property type="match status" value="2"/>
</dbReference>
<sequence>MAAPLKATRSDGSTDAPVKILLVDDQPGRLLTYRAILEPLGEELVEASSGLDALKRLMEDDFALILLDVNMPGMDGFETASMIHQHPRFERTPIIFVTAVNVTDMDRLRGYKLGAVDYVMVPVIPEILRSKVVVLAELHRKRLELESTNAKLAAANEALQAEQARELEVLNESLRKANAALGAQNVALHDEIVERTRAEHALREADRRKDEFLATLAHELRNPLAPLQNAMNIRRLSNPDADDPLQGLMERQLALLVRLIDDLLDIARISQAKLTLRKHATSLREIVDSAVEIARPAIEQGEHELVVSLPVEPIRLVADQARLSQVFANLLNNAAKYSEPHGHIELAAQVVEGRVAVQVRDTGIGLTPDQVDSIFEMFSQVETAIDRTHGGLGIGLTLVRRLAEMHDGRVSVTSEGLGRGATFAVSWPLQPVDESTNVPAAPPVGATATVHKRVLVVDDNRDAADTLAMMIEMLGHDVRRLYDPHAVIADVTAFRPQVVFLDVGMPGLSGYELAPKLRALPGFDDLAIVAVTGWGQPEDRRRTREAGFDEHLVKPPPLEAIQRLCGEPVRPSGTPVHSDG</sequence>
<evidence type="ECO:0000256" key="3">
    <source>
        <dbReference type="ARBA" id="ARBA00022553"/>
    </source>
</evidence>
<evidence type="ECO:0000259" key="6">
    <source>
        <dbReference type="PROSITE" id="PS50109"/>
    </source>
</evidence>
<evidence type="ECO:0000256" key="5">
    <source>
        <dbReference type="SAM" id="Coils"/>
    </source>
</evidence>
<dbReference type="SUPFAM" id="SSF47384">
    <property type="entry name" value="Homodimeric domain of signal transducing histidine kinase"/>
    <property type="match status" value="1"/>
</dbReference>
<dbReference type="Pfam" id="PF02518">
    <property type="entry name" value="HATPase_c"/>
    <property type="match status" value="1"/>
</dbReference>
<dbReference type="PANTHER" id="PTHR43547">
    <property type="entry name" value="TWO-COMPONENT HISTIDINE KINASE"/>
    <property type="match status" value="1"/>
</dbReference>
<dbReference type="Pfam" id="PF00072">
    <property type="entry name" value="Response_reg"/>
    <property type="match status" value="2"/>
</dbReference>
<accession>A0ABU7Z0W5</accession>
<dbReference type="PANTHER" id="PTHR43547:SF2">
    <property type="entry name" value="HYBRID SIGNAL TRANSDUCTION HISTIDINE KINASE C"/>
    <property type="match status" value="1"/>
</dbReference>
<dbReference type="InterPro" id="IPR036890">
    <property type="entry name" value="HATPase_C_sf"/>
</dbReference>
<dbReference type="SMART" id="SM00388">
    <property type="entry name" value="HisKA"/>
    <property type="match status" value="1"/>
</dbReference>
<keyword evidence="3 4" id="KW-0597">Phosphoprotein</keyword>
<comment type="catalytic activity">
    <reaction evidence="1">
        <text>ATP + protein L-histidine = ADP + protein N-phospho-L-histidine.</text>
        <dbReference type="EC" id="2.7.13.3"/>
    </reaction>
</comment>
<dbReference type="InterPro" id="IPR004358">
    <property type="entry name" value="Sig_transdc_His_kin-like_C"/>
</dbReference>
<dbReference type="Gene3D" id="3.40.50.2300">
    <property type="match status" value="2"/>
</dbReference>
<proteinExistence type="predicted"/>
<name>A0ABU7Z0W5_9GAMM</name>
<comment type="caution">
    <text evidence="8">The sequence shown here is derived from an EMBL/GenBank/DDBJ whole genome shotgun (WGS) entry which is preliminary data.</text>
</comment>
<keyword evidence="9" id="KW-1185">Reference proteome</keyword>
<dbReference type="CDD" id="cd17580">
    <property type="entry name" value="REC_2_DhkD-like"/>
    <property type="match status" value="1"/>
</dbReference>
<dbReference type="PROSITE" id="PS50110">
    <property type="entry name" value="RESPONSE_REGULATORY"/>
    <property type="match status" value="2"/>
</dbReference>
<dbReference type="EC" id="2.7.13.3" evidence="2"/>
<protein>
    <recommendedName>
        <fullName evidence="2">histidine kinase</fullName>
        <ecNumber evidence="2">2.7.13.3</ecNumber>
    </recommendedName>
</protein>
<dbReference type="InterPro" id="IPR001789">
    <property type="entry name" value="Sig_transdc_resp-reg_receiver"/>
</dbReference>
<dbReference type="InterPro" id="IPR003661">
    <property type="entry name" value="HisK_dim/P_dom"/>
</dbReference>
<evidence type="ECO:0000313" key="8">
    <source>
        <dbReference type="EMBL" id="MEG3184734.1"/>
    </source>
</evidence>
<reference evidence="8 9" key="1">
    <citation type="journal article" date="2016" name="Int. J. Syst. Evol. Microbiol.">
        <title>Lysobacter erysipheiresistens sp. nov., an antagonist of powdery mildew, isolated from tobacco-cultivated soil.</title>
        <authorList>
            <person name="Xie B."/>
            <person name="Li T."/>
            <person name="Lin X."/>
            <person name="Wang C.J."/>
            <person name="Chen Y.J."/>
            <person name="Liu W.J."/>
            <person name="Zhao Z.W."/>
        </authorList>
    </citation>
    <scope>NUCLEOTIDE SEQUENCE [LARGE SCALE GENOMIC DNA]</scope>
    <source>
        <strain evidence="8 9">RS-LYSO-3</strain>
    </source>
</reference>
<dbReference type="InterPro" id="IPR005467">
    <property type="entry name" value="His_kinase_dom"/>
</dbReference>
<dbReference type="SUPFAM" id="SSF55874">
    <property type="entry name" value="ATPase domain of HSP90 chaperone/DNA topoisomerase II/histidine kinase"/>
    <property type="match status" value="1"/>
</dbReference>
<feature type="modified residue" description="4-aspartylphosphate" evidence="4">
    <location>
        <position position="502"/>
    </location>
</feature>
<gene>
    <name evidence="8" type="ORF">SNE34_12005</name>
</gene>
<dbReference type="PRINTS" id="PR00344">
    <property type="entry name" value="BCTRLSENSOR"/>
</dbReference>
<evidence type="ECO:0000259" key="7">
    <source>
        <dbReference type="PROSITE" id="PS50110"/>
    </source>
</evidence>
<dbReference type="SMART" id="SM00448">
    <property type="entry name" value="REC"/>
    <property type="match status" value="2"/>
</dbReference>
<feature type="domain" description="Response regulatory" evidence="7">
    <location>
        <begin position="453"/>
        <end position="569"/>
    </location>
</feature>
<dbReference type="InterPro" id="IPR011006">
    <property type="entry name" value="CheY-like_superfamily"/>
</dbReference>
<keyword evidence="5" id="KW-0175">Coiled coil</keyword>
<dbReference type="InterPro" id="IPR003594">
    <property type="entry name" value="HATPase_dom"/>
</dbReference>
<feature type="domain" description="Response regulatory" evidence="7">
    <location>
        <begin position="19"/>
        <end position="136"/>
    </location>
</feature>
<evidence type="ECO:0000256" key="1">
    <source>
        <dbReference type="ARBA" id="ARBA00000085"/>
    </source>
</evidence>
<dbReference type="RefSeq" id="WP_332617539.1">
    <property type="nucleotide sequence ID" value="NZ_JAXGFP010000006.1"/>
</dbReference>
<evidence type="ECO:0000256" key="4">
    <source>
        <dbReference type="PROSITE-ProRule" id="PRU00169"/>
    </source>
</evidence>
<feature type="modified residue" description="4-aspartylphosphate" evidence="4">
    <location>
        <position position="68"/>
    </location>
</feature>
<dbReference type="CDD" id="cd00082">
    <property type="entry name" value="HisKA"/>
    <property type="match status" value="1"/>
</dbReference>
<dbReference type="EMBL" id="JAXGFP010000006">
    <property type="protein sequence ID" value="MEG3184734.1"/>
    <property type="molecule type" value="Genomic_DNA"/>
</dbReference>
<feature type="coiled-coil region" evidence="5">
    <location>
        <begin position="135"/>
        <end position="180"/>
    </location>
</feature>
<dbReference type="PROSITE" id="PS50109">
    <property type="entry name" value="HIS_KIN"/>
    <property type="match status" value="1"/>
</dbReference>